<comment type="caution">
    <text evidence="2">The sequence shown here is derived from an EMBL/GenBank/DDBJ whole genome shotgun (WGS) entry which is preliminary data.</text>
</comment>
<accession>A0ABN3QU25</accession>
<keyword evidence="3" id="KW-1185">Reference proteome</keyword>
<evidence type="ECO:0000256" key="1">
    <source>
        <dbReference type="SAM" id="MobiDB-lite"/>
    </source>
</evidence>
<sequence length="129" mass="13932">MRCVIARFPFDLFADDVQQKMKGIKPEPITGASVVIGRRTYPVMQVGEVITRQDRRDFSAGEVMRALTRLGFTVRALPPQPPVEAAPAAEMFPAPAAAPYPAEEPSALLPPFLPYTPATPTAPGDGAER</sequence>
<dbReference type="InterPro" id="IPR047719">
    <property type="entry name" value="SCO5918-like"/>
</dbReference>
<dbReference type="NCBIfam" id="NF038312">
    <property type="entry name" value="SCO5918_fam"/>
    <property type="match status" value="1"/>
</dbReference>
<reference evidence="2 3" key="1">
    <citation type="journal article" date="2019" name="Int. J. Syst. Evol. Microbiol.">
        <title>The Global Catalogue of Microorganisms (GCM) 10K type strain sequencing project: providing services to taxonomists for standard genome sequencing and annotation.</title>
        <authorList>
            <consortium name="The Broad Institute Genomics Platform"/>
            <consortium name="The Broad Institute Genome Sequencing Center for Infectious Disease"/>
            <person name="Wu L."/>
            <person name="Ma J."/>
        </authorList>
    </citation>
    <scope>NUCLEOTIDE SEQUENCE [LARGE SCALE GENOMIC DNA]</scope>
    <source>
        <strain evidence="2 3">JCM 16373</strain>
    </source>
</reference>
<gene>
    <name evidence="2" type="ORF">GCM10009863_59620</name>
</gene>
<feature type="region of interest" description="Disordered" evidence="1">
    <location>
        <begin position="96"/>
        <end position="129"/>
    </location>
</feature>
<proteinExistence type="predicted"/>
<dbReference type="Proteomes" id="UP001501447">
    <property type="component" value="Unassembled WGS sequence"/>
</dbReference>
<name>A0ABN3QU25_9ACTN</name>
<dbReference type="RefSeq" id="WP_344570160.1">
    <property type="nucleotide sequence ID" value="NZ_BAAARJ010000024.1"/>
</dbReference>
<feature type="compositionally biased region" description="Low complexity" evidence="1">
    <location>
        <begin position="96"/>
        <end position="110"/>
    </location>
</feature>
<dbReference type="EMBL" id="BAAARJ010000024">
    <property type="protein sequence ID" value="GAA2635289.1"/>
    <property type="molecule type" value="Genomic_DNA"/>
</dbReference>
<evidence type="ECO:0000313" key="2">
    <source>
        <dbReference type="EMBL" id="GAA2635289.1"/>
    </source>
</evidence>
<evidence type="ECO:0000313" key="3">
    <source>
        <dbReference type="Proteomes" id="UP001501447"/>
    </source>
</evidence>
<organism evidence="2 3">
    <name type="scientific">Streptomyces axinellae</name>
    <dbReference type="NCBI Taxonomy" id="552788"/>
    <lineage>
        <taxon>Bacteria</taxon>
        <taxon>Bacillati</taxon>
        <taxon>Actinomycetota</taxon>
        <taxon>Actinomycetes</taxon>
        <taxon>Kitasatosporales</taxon>
        <taxon>Streptomycetaceae</taxon>
        <taxon>Streptomyces</taxon>
    </lineage>
</organism>
<protein>
    <submittedName>
        <fullName evidence="2">Uncharacterized protein</fullName>
    </submittedName>
</protein>